<dbReference type="GO" id="GO:0015074">
    <property type="term" value="P:DNA integration"/>
    <property type="evidence" value="ECO:0007669"/>
    <property type="project" value="UniProtKB-KW"/>
</dbReference>
<sequence>MKKRTFFNLEKDYPVWYELLHEYFYAKVLRPDTEKTYEKVLKLFLRYLKEIENITDITPEEVTHRQILRWRRHELNIKAVAERTWNTKARHMQVLYSFWIKKSLLKEIENPFFESQIEPGKKRKKIYTEAQTRTMYRVFERFTQLEKESSAQQATYRCCALYPTRFWLVVIETFRLTGMRLNQLAHVRICDIDFEENAIMLCSESSKNHCEYQAAVLGKLKPLLKQLVDEMILRGAMSNDVLFNVHRLSDRDVDREKPIELQPIKSFFRRFSRECGFPVSPHRFRHTLATTLMRSPERNMQLTKNVLGHRSLSSTMEYIDQDIHSTLNMLENELSDYLSMGLGGEHDRLVSVMRQS</sequence>
<evidence type="ECO:0000256" key="2">
    <source>
        <dbReference type="ARBA" id="ARBA00022908"/>
    </source>
</evidence>
<evidence type="ECO:0000256" key="5">
    <source>
        <dbReference type="PROSITE-ProRule" id="PRU01248"/>
    </source>
</evidence>
<evidence type="ECO:0000313" key="9">
    <source>
        <dbReference type="Proteomes" id="UP000242496"/>
    </source>
</evidence>
<dbReference type="InterPro" id="IPR002104">
    <property type="entry name" value="Integrase_catalytic"/>
</dbReference>
<comment type="similarity">
    <text evidence="1">Belongs to the 'phage' integrase family.</text>
</comment>
<feature type="domain" description="Core-binding (CB)" evidence="7">
    <location>
        <begin position="14"/>
        <end position="100"/>
    </location>
</feature>
<keyword evidence="9" id="KW-1185">Reference proteome</keyword>
<dbReference type="Proteomes" id="UP000242496">
    <property type="component" value="Unassembled WGS sequence"/>
</dbReference>
<dbReference type="InterPro" id="IPR013762">
    <property type="entry name" value="Integrase-like_cat_sf"/>
</dbReference>
<dbReference type="CDD" id="cd00397">
    <property type="entry name" value="DNA_BRE_C"/>
    <property type="match status" value="1"/>
</dbReference>
<evidence type="ECO:0000313" key="8">
    <source>
        <dbReference type="EMBL" id="SFU78952.1"/>
    </source>
</evidence>
<dbReference type="InterPro" id="IPR044068">
    <property type="entry name" value="CB"/>
</dbReference>
<dbReference type="OrthoDB" id="7064909at2"/>
<dbReference type="InterPro" id="IPR004107">
    <property type="entry name" value="Integrase_SAM-like_N"/>
</dbReference>
<reference evidence="9" key="1">
    <citation type="submission" date="2016-10" db="EMBL/GenBank/DDBJ databases">
        <authorList>
            <person name="Varghese N."/>
            <person name="Submissions S."/>
        </authorList>
    </citation>
    <scope>NUCLEOTIDE SEQUENCE [LARGE SCALE GENOMIC DNA]</scope>
    <source>
        <strain evidence="9">DSM 18168</strain>
    </source>
</reference>
<gene>
    <name evidence="8" type="ORF">SAMN05421784_12615</name>
</gene>
<dbReference type="InterPro" id="IPR050090">
    <property type="entry name" value="Tyrosine_recombinase_XerCD"/>
</dbReference>
<dbReference type="PANTHER" id="PTHR30349:SF41">
    <property type="entry name" value="INTEGRASE_RECOMBINASE PROTEIN MJ0367-RELATED"/>
    <property type="match status" value="1"/>
</dbReference>
<proteinExistence type="inferred from homology"/>
<dbReference type="PANTHER" id="PTHR30349">
    <property type="entry name" value="PHAGE INTEGRASE-RELATED"/>
    <property type="match status" value="1"/>
</dbReference>
<organism evidence="8 9">
    <name type="scientific">Xenorhabdus koppenhoeferi</name>
    <dbReference type="NCBI Taxonomy" id="351659"/>
    <lineage>
        <taxon>Bacteria</taxon>
        <taxon>Pseudomonadati</taxon>
        <taxon>Pseudomonadota</taxon>
        <taxon>Gammaproteobacteria</taxon>
        <taxon>Enterobacterales</taxon>
        <taxon>Morganellaceae</taxon>
        <taxon>Xenorhabdus</taxon>
    </lineage>
</organism>
<evidence type="ECO:0000256" key="3">
    <source>
        <dbReference type="ARBA" id="ARBA00023125"/>
    </source>
</evidence>
<dbReference type="AlphaFoldDB" id="A0A1I7J1C5"/>
<evidence type="ECO:0000256" key="1">
    <source>
        <dbReference type="ARBA" id="ARBA00008857"/>
    </source>
</evidence>
<dbReference type="GO" id="GO:0006310">
    <property type="term" value="P:DNA recombination"/>
    <property type="evidence" value="ECO:0007669"/>
    <property type="project" value="UniProtKB-KW"/>
</dbReference>
<dbReference type="GO" id="GO:0003677">
    <property type="term" value="F:DNA binding"/>
    <property type="evidence" value="ECO:0007669"/>
    <property type="project" value="UniProtKB-UniRule"/>
</dbReference>
<dbReference type="Pfam" id="PF00589">
    <property type="entry name" value="Phage_integrase"/>
    <property type="match status" value="1"/>
</dbReference>
<dbReference type="InterPro" id="IPR011010">
    <property type="entry name" value="DNA_brk_join_enz"/>
</dbReference>
<dbReference type="Gene3D" id="1.10.443.10">
    <property type="entry name" value="Intergrase catalytic core"/>
    <property type="match status" value="1"/>
</dbReference>
<protein>
    <submittedName>
        <fullName evidence="8">Site-specific recombinase XerD</fullName>
    </submittedName>
</protein>
<dbReference type="RefSeq" id="WP_092552243.1">
    <property type="nucleotide sequence ID" value="NZ_CAWRBG010000039.1"/>
</dbReference>
<dbReference type="PROSITE" id="PS51898">
    <property type="entry name" value="TYR_RECOMBINASE"/>
    <property type="match status" value="1"/>
</dbReference>
<dbReference type="STRING" id="351659.SAMN05421784_12615"/>
<dbReference type="SUPFAM" id="SSF56349">
    <property type="entry name" value="DNA breaking-rejoining enzymes"/>
    <property type="match status" value="1"/>
</dbReference>
<dbReference type="Gene3D" id="1.10.150.130">
    <property type="match status" value="1"/>
</dbReference>
<keyword evidence="3 5" id="KW-0238">DNA-binding</keyword>
<name>A0A1I7J1C5_9GAMM</name>
<evidence type="ECO:0000259" key="7">
    <source>
        <dbReference type="PROSITE" id="PS51900"/>
    </source>
</evidence>
<evidence type="ECO:0000256" key="4">
    <source>
        <dbReference type="ARBA" id="ARBA00023172"/>
    </source>
</evidence>
<keyword evidence="4" id="KW-0233">DNA recombination</keyword>
<dbReference type="EMBL" id="FPBJ01000026">
    <property type="protein sequence ID" value="SFU78952.1"/>
    <property type="molecule type" value="Genomic_DNA"/>
</dbReference>
<dbReference type="InterPro" id="IPR010998">
    <property type="entry name" value="Integrase_recombinase_N"/>
</dbReference>
<keyword evidence="2" id="KW-0229">DNA integration</keyword>
<dbReference type="Pfam" id="PF02899">
    <property type="entry name" value="Phage_int_SAM_1"/>
    <property type="match status" value="1"/>
</dbReference>
<accession>A0A1I7J1C5</accession>
<evidence type="ECO:0000259" key="6">
    <source>
        <dbReference type="PROSITE" id="PS51898"/>
    </source>
</evidence>
<dbReference type="PROSITE" id="PS51900">
    <property type="entry name" value="CB"/>
    <property type="match status" value="1"/>
</dbReference>
<feature type="domain" description="Tyr recombinase" evidence="6">
    <location>
        <begin position="140"/>
        <end position="335"/>
    </location>
</feature>